<accession>A0ABN9V8Q4</accession>
<name>A0ABN9V8Q4_9DINO</name>
<evidence type="ECO:0000313" key="1">
    <source>
        <dbReference type="EMBL" id="CAK0869014.1"/>
    </source>
</evidence>
<protein>
    <submittedName>
        <fullName evidence="1">Uncharacterized protein</fullName>
    </submittedName>
</protein>
<comment type="caution">
    <text evidence="1">The sequence shown here is derived from an EMBL/GenBank/DDBJ whole genome shotgun (WGS) entry which is preliminary data.</text>
</comment>
<keyword evidence="2" id="KW-1185">Reference proteome</keyword>
<sequence>MKGDTTTMLYAEFATTLDRDTAVALIKRRAHRDHVSLRAPAVLNLHFAAAPVDGLTDDNEGPDIEAQSARTGLGVGVSGCPGARTPGCWGVRVPGCPGAAWVSGRPGVRVPGCPGARVPGCPGAWVSGRPGVRASGRPRVRASGCPGVR</sequence>
<proteinExistence type="predicted"/>
<feature type="non-terminal residue" evidence="1">
    <location>
        <position position="149"/>
    </location>
</feature>
<reference evidence="1" key="1">
    <citation type="submission" date="2023-10" db="EMBL/GenBank/DDBJ databases">
        <authorList>
            <person name="Chen Y."/>
            <person name="Shah S."/>
            <person name="Dougan E. K."/>
            <person name="Thang M."/>
            <person name="Chan C."/>
        </authorList>
    </citation>
    <scope>NUCLEOTIDE SEQUENCE [LARGE SCALE GENOMIC DNA]</scope>
</reference>
<gene>
    <name evidence="1" type="ORF">PCOR1329_LOCUS55510</name>
</gene>
<dbReference type="Proteomes" id="UP001189429">
    <property type="component" value="Unassembled WGS sequence"/>
</dbReference>
<evidence type="ECO:0000313" key="2">
    <source>
        <dbReference type="Proteomes" id="UP001189429"/>
    </source>
</evidence>
<dbReference type="EMBL" id="CAUYUJ010016809">
    <property type="protein sequence ID" value="CAK0869014.1"/>
    <property type="molecule type" value="Genomic_DNA"/>
</dbReference>
<organism evidence="1 2">
    <name type="scientific">Prorocentrum cordatum</name>
    <dbReference type="NCBI Taxonomy" id="2364126"/>
    <lineage>
        <taxon>Eukaryota</taxon>
        <taxon>Sar</taxon>
        <taxon>Alveolata</taxon>
        <taxon>Dinophyceae</taxon>
        <taxon>Prorocentrales</taxon>
        <taxon>Prorocentraceae</taxon>
        <taxon>Prorocentrum</taxon>
    </lineage>
</organism>